<dbReference type="AlphaFoldDB" id="A0A2P5DZT0"/>
<name>A0A2P5DZT0_PARAD</name>
<reference evidence="2" key="1">
    <citation type="submission" date="2016-06" db="EMBL/GenBank/DDBJ databases">
        <title>Parallel loss of symbiosis genes in relatives of nitrogen-fixing non-legume Parasponia.</title>
        <authorList>
            <person name="Van Velzen R."/>
            <person name="Holmer R."/>
            <person name="Bu F."/>
            <person name="Rutten L."/>
            <person name="Van Zeijl A."/>
            <person name="Liu W."/>
            <person name="Santuari L."/>
            <person name="Cao Q."/>
            <person name="Sharma T."/>
            <person name="Shen D."/>
            <person name="Roswanjaya Y."/>
            <person name="Wardhani T."/>
            <person name="Kalhor M.S."/>
            <person name="Jansen J."/>
            <person name="Van den Hoogen J."/>
            <person name="Gungor B."/>
            <person name="Hartog M."/>
            <person name="Hontelez J."/>
            <person name="Verver J."/>
            <person name="Yang W.-C."/>
            <person name="Schijlen E."/>
            <person name="Repin R."/>
            <person name="Schilthuizen M."/>
            <person name="Schranz E."/>
            <person name="Heidstra R."/>
            <person name="Miyata K."/>
            <person name="Fedorova E."/>
            <person name="Kohlen W."/>
            <person name="Bisseling T."/>
            <person name="Smit S."/>
            <person name="Geurts R."/>
        </authorList>
    </citation>
    <scope>NUCLEOTIDE SEQUENCE [LARGE SCALE GENOMIC DNA]</scope>
    <source>
        <strain evidence="2">cv. WU1-14</strain>
    </source>
</reference>
<evidence type="ECO:0000313" key="2">
    <source>
        <dbReference type="Proteomes" id="UP000237105"/>
    </source>
</evidence>
<protein>
    <submittedName>
        <fullName evidence="1">Uncharacterized protein</fullName>
    </submittedName>
</protein>
<proteinExistence type="predicted"/>
<feature type="non-terminal residue" evidence="1">
    <location>
        <position position="65"/>
    </location>
</feature>
<gene>
    <name evidence="1" type="ORF">PanWU01x14_017000</name>
</gene>
<organism evidence="1 2">
    <name type="scientific">Parasponia andersonii</name>
    <name type="common">Sponia andersonii</name>
    <dbReference type="NCBI Taxonomy" id="3476"/>
    <lineage>
        <taxon>Eukaryota</taxon>
        <taxon>Viridiplantae</taxon>
        <taxon>Streptophyta</taxon>
        <taxon>Embryophyta</taxon>
        <taxon>Tracheophyta</taxon>
        <taxon>Spermatophyta</taxon>
        <taxon>Magnoliopsida</taxon>
        <taxon>eudicotyledons</taxon>
        <taxon>Gunneridae</taxon>
        <taxon>Pentapetalae</taxon>
        <taxon>rosids</taxon>
        <taxon>fabids</taxon>
        <taxon>Rosales</taxon>
        <taxon>Cannabaceae</taxon>
        <taxon>Parasponia</taxon>
    </lineage>
</organism>
<evidence type="ECO:0000313" key="1">
    <source>
        <dbReference type="EMBL" id="PON78801.1"/>
    </source>
</evidence>
<dbReference type="EMBL" id="JXTB01000007">
    <property type="protein sequence ID" value="PON78801.1"/>
    <property type="molecule type" value="Genomic_DNA"/>
</dbReference>
<keyword evidence="2" id="KW-1185">Reference proteome</keyword>
<sequence>MVISMTNSENIRIFDDLSRHLELEAECLEVVKLSKDSNSWSAYVANNKCGLGGAKRKNQTPRGDS</sequence>
<dbReference type="OrthoDB" id="1909174at2759"/>
<comment type="caution">
    <text evidence="1">The sequence shown here is derived from an EMBL/GenBank/DDBJ whole genome shotgun (WGS) entry which is preliminary data.</text>
</comment>
<accession>A0A2P5DZT0</accession>
<dbReference type="Proteomes" id="UP000237105">
    <property type="component" value="Unassembled WGS sequence"/>
</dbReference>